<feature type="domain" description="Aerobactin siderophore biosynthesis IucA/IucC N-terminal" evidence="4">
    <location>
        <begin position="209"/>
        <end position="489"/>
    </location>
</feature>
<evidence type="ECO:0000256" key="1">
    <source>
        <dbReference type="ARBA" id="ARBA00004924"/>
    </source>
</evidence>
<feature type="compositionally biased region" description="Low complexity" evidence="3">
    <location>
        <begin position="146"/>
        <end position="157"/>
    </location>
</feature>
<dbReference type="RefSeq" id="WP_011438428.1">
    <property type="nucleotide sequence ID" value="NC_007777.1"/>
</dbReference>
<dbReference type="InterPro" id="IPR022770">
    <property type="entry name" value="IucA/IucC-like_C"/>
</dbReference>
<feature type="region of interest" description="Disordered" evidence="3">
    <location>
        <begin position="694"/>
        <end position="716"/>
    </location>
</feature>
<dbReference type="PANTHER" id="PTHR34384:SF6">
    <property type="entry name" value="STAPHYLOFERRIN B SYNTHASE"/>
    <property type="match status" value="1"/>
</dbReference>
<dbReference type="KEGG" id="fra:Francci3_4058"/>
<accession>Q2J5N4</accession>
<dbReference type="PhylomeDB" id="Q2J5N4"/>
<dbReference type="Gene3D" id="1.10.510.40">
    <property type="match status" value="1"/>
</dbReference>
<dbReference type="EMBL" id="CP000249">
    <property type="protein sequence ID" value="ABD13408.1"/>
    <property type="molecule type" value="Genomic_DNA"/>
</dbReference>
<keyword evidence="7" id="KW-1185">Reference proteome</keyword>
<evidence type="ECO:0000256" key="2">
    <source>
        <dbReference type="ARBA" id="ARBA00007832"/>
    </source>
</evidence>
<dbReference type="Proteomes" id="UP000001937">
    <property type="component" value="Chromosome"/>
</dbReference>
<feature type="compositionally biased region" description="Pro residues" evidence="3">
    <location>
        <begin position="309"/>
        <end position="321"/>
    </location>
</feature>
<feature type="compositionally biased region" description="Low complexity" evidence="3">
    <location>
        <begin position="697"/>
        <end position="707"/>
    </location>
</feature>
<comment type="pathway">
    <text evidence="1">Siderophore biosynthesis.</text>
</comment>
<dbReference type="PANTHER" id="PTHR34384">
    <property type="entry name" value="L-2,3-DIAMINOPROPANOATE--CITRATE LIGASE"/>
    <property type="match status" value="1"/>
</dbReference>
<evidence type="ECO:0000259" key="4">
    <source>
        <dbReference type="Pfam" id="PF04183"/>
    </source>
</evidence>
<organism evidence="6 7">
    <name type="scientific">Frankia casuarinae (strain DSM 45818 / CECT 9043 / HFP020203 / CcI3)</name>
    <dbReference type="NCBI Taxonomy" id="106370"/>
    <lineage>
        <taxon>Bacteria</taxon>
        <taxon>Bacillati</taxon>
        <taxon>Actinomycetota</taxon>
        <taxon>Actinomycetes</taxon>
        <taxon>Frankiales</taxon>
        <taxon>Frankiaceae</taxon>
        <taxon>Frankia</taxon>
    </lineage>
</organism>
<sequence>MTTSWSAPPPAAPSPGRTGSADRWRQAGRALLAKLIAEMAYEELLSPQPDEPADAAAGPAGSPGGPPPTAPARTSDPAVRGVTPDGRRHPPIGRGPIQGYRLRAGGVTYAFTARRGTFGSWWIDAATLTRSVTPPGPDGSPPEPGTAPTVPGTAPADDPIRFLQDMQVLLGWSDPVLADVVRDLLATQAADHHLLGTAIPAVDLADLPFVALDGYQTGHPCLVANKGRLGFGAAAAVYAPEARRPFRLRWVAAHRAIGRYSAIAPKAIDLSGQGAPTVPDLLTTELDEQTRAHFTDVLRGALPDEPRRPGPAPLSAPPAGPPAGTTIADYVWLPVHPWQWENVIVPLYAAEIATGLLVPLGEAPDRYLPLQAVRTLANVDRPDRRNVKLALMIRNTLVWRGMSAADAIAGPAMSSWLLGLRDADPFLRDVTRVLPLPEVAGATVRHPAYDAVPDAPYRLHELLGVLWRDPVERFLDGGERARSLASLLAVGSDGRAVVAELVARSGRPAHDWLAALFAALLPPLLHYLYRYGVAFTPHGENVLCIFDAEEMPRRIAVKDFGADIELVSGEFPERRGMPPEAVEHCRRWPGPVLAHSLLSAVFAGHFRFFAVLVADHLDVDENQFWRLVRATVDQYHARFPALRERFASIDLLGPAFGRVCLNREQFAGAGFHDRADRDGGFDLIHGEVANPLHDVSTLTTGPARPAAPTEPAPPTA</sequence>
<dbReference type="Gene3D" id="3.30.310.280">
    <property type="match status" value="1"/>
</dbReference>
<name>Q2J5N4_FRACC</name>
<reference evidence="6 7" key="1">
    <citation type="journal article" date="2007" name="Genome Res.">
        <title>Genome characteristics of facultatively symbiotic Frankia sp. strains reflect host range and host plant biogeography.</title>
        <authorList>
            <person name="Normand P."/>
            <person name="Lapierre P."/>
            <person name="Tisa L.S."/>
            <person name="Gogarten J.P."/>
            <person name="Alloisio N."/>
            <person name="Bagnarol E."/>
            <person name="Bassi C.A."/>
            <person name="Berry A.M."/>
            <person name="Bickhart D.M."/>
            <person name="Choisne N."/>
            <person name="Couloux A."/>
            <person name="Cournoyer B."/>
            <person name="Cruveiller S."/>
            <person name="Daubin V."/>
            <person name="Demange N."/>
            <person name="Francino M.P."/>
            <person name="Goltsman E."/>
            <person name="Huang Y."/>
            <person name="Kopp O.R."/>
            <person name="Labarre L."/>
            <person name="Lapidus A."/>
            <person name="Lavire C."/>
            <person name="Marechal J."/>
            <person name="Martinez M."/>
            <person name="Mastronunzio J.E."/>
            <person name="Mullin B.C."/>
            <person name="Niemann J."/>
            <person name="Pujic P."/>
            <person name="Rawnsley T."/>
            <person name="Rouy Z."/>
            <person name="Schenowitz C."/>
            <person name="Sellstedt A."/>
            <person name="Tavares F."/>
            <person name="Tomkins J.P."/>
            <person name="Vallenet D."/>
            <person name="Valverde C."/>
            <person name="Wall L.G."/>
            <person name="Wang Y."/>
            <person name="Medigue C."/>
            <person name="Benson D.R."/>
        </authorList>
    </citation>
    <scope>NUCLEOTIDE SEQUENCE [LARGE SCALE GENOMIC DNA]</scope>
    <source>
        <strain evidence="7">DSM 45818 / CECT 9043 / CcI3</strain>
    </source>
</reference>
<dbReference type="Pfam" id="PF04183">
    <property type="entry name" value="IucA_IucC"/>
    <property type="match status" value="1"/>
</dbReference>
<feature type="region of interest" description="Disordered" evidence="3">
    <location>
        <begin position="43"/>
        <end position="99"/>
    </location>
</feature>
<gene>
    <name evidence="6" type="ordered locus">Francci3_4058</name>
</gene>
<dbReference type="GO" id="GO:0016881">
    <property type="term" value="F:acid-amino acid ligase activity"/>
    <property type="evidence" value="ECO:0007669"/>
    <property type="project" value="UniProtKB-ARBA"/>
</dbReference>
<feature type="compositionally biased region" description="Pro residues" evidence="3">
    <location>
        <begin position="134"/>
        <end position="145"/>
    </location>
</feature>
<comment type="similarity">
    <text evidence="2">Belongs to the IucA/IucC family.</text>
</comment>
<proteinExistence type="inferred from homology"/>
<dbReference type="STRING" id="106370.Francci3_4058"/>
<feature type="domain" description="Aerobactin siderophore biosynthesis IucA/IucC-like C-terminal" evidence="5">
    <location>
        <begin position="511"/>
        <end position="667"/>
    </location>
</feature>
<dbReference type="eggNOG" id="COG4264">
    <property type="taxonomic scope" value="Bacteria"/>
</dbReference>
<feature type="region of interest" description="Disordered" evidence="3">
    <location>
        <begin position="301"/>
        <end position="321"/>
    </location>
</feature>
<dbReference type="InterPro" id="IPR007310">
    <property type="entry name" value="Aerobactin_biosyn_IucA/IucC_N"/>
</dbReference>
<feature type="region of interest" description="Disordered" evidence="3">
    <location>
        <begin position="132"/>
        <end position="157"/>
    </location>
</feature>
<protein>
    <submittedName>
        <fullName evidence="6">IucA/IucC</fullName>
    </submittedName>
</protein>
<dbReference type="GO" id="GO:0019290">
    <property type="term" value="P:siderophore biosynthetic process"/>
    <property type="evidence" value="ECO:0007669"/>
    <property type="project" value="InterPro"/>
</dbReference>
<dbReference type="Gene3D" id="6.10.250.3370">
    <property type="match status" value="1"/>
</dbReference>
<feature type="region of interest" description="Disordered" evidence="3">
    <location>
        <begin position="1"/>
        <end position="25"/>
    </location>
</feature>
<dbReference type="InterPro" id="IPR037455">
    <property type="entry name" value="LucA/IucC-like"/>
</dbReference>
<evidence type="ECO:0000259" key="5">
    <source>
        <dbReference type="Pfam" id="PF06276"/>
    </source>
</evidence>
<dbReference type="Pfam" id="PF06276">
    <property type="entry name" value="FhuF"/>
    <property type="match status" value="1"/>
</dbReference>
<evidence type="ECO:0000256" key="3">
    <source>
        <dbReference type="SAM" id="MobiDB-lite"/>
    </source>
</evidence>
<evidence type="ECO:0000313" key="7">
    <source>
        <dbReference type="Proteomes" id="UP000001937"/>
    </source>
</evidence>
<dbReference type="HOGENOM" id="CLU_018524_1_1_11"/>
<evidence type="ECO:0000313" key="6">
    <source>
        <dbReference type="EMBL" id="ABD13408.1"/>
    </source>
</evidence>
<dbReference type="AlphaFoldDB" id="Q2J5N4"/>